<protein>
    <submittedName>
        <fullName evidence="1">Os02g0145500 protein</fullName>
    </submittedName>
</protein>
<name>A0A0P0VEH8_ORYSJ</name>
<dbReference type="PaxDb" id="39947-A0A0P0VEH8"/>
<accession>A0A0P0VEH8</accession>
<proteinExistence type="predicted"/>
<reference evidence="1 2" key="2">
    <citation type="journal article" date="2013" name="Plant Cell Physiol.">
        <title>Rice Annotation Project Database (RAP-DB): an integrative and interactive database for rice genomics.</title>
        <authorList>
            <person name="Sakai H."/>
            <person name="Lee S.S."/>
            <person name="Tanaka T."/>
            <person name="Numa H."/>
            <person name="Kim J."/>
            <person name="Kawahara Y."/>
            <person name="Wakimoto H."/>
            <person name="Yang C.C."/>
            <person name="Iwamoto M."/>
            <person name="Abe T."/>
            <person name="Yamada Y."/>
            <person name="Muto A."/>
            <person name="Inokuchi H."/>
            <person name="Ikemura T."/>
            <person name="Matsumoto T."/>
            <person name="Sasaki T."/>
            <person name="Itoh T."/>
        </authorList>
    </citation>
    <scope>NUCLEOTIDE SEQUENCE [LARGE SCALE GENOMIC DNA]</scope>
    <source>
        <strain evidence="2">cv. Nipponbare</strain>
    </source>
</reference>
<sequence length="47" mass="5431">LKAVFSFKVFLQTSNFSITSKLFYTHKLSTFPSHRSNFNQISNFGVN</sequence>
<gene>
    <name evidence="1" type="ordered locus">Os02g0145500</name>
    <name evidence="1" type="ORF">OSNPB_020145500</name>
</gene>
<dbReference type="Proteomes" id="UP000059680">
    <property type="component" value="Chromosome 2"/>
</dbReference>
<feature type="non-terminal residue" evidence="1">
    <location>
        <position position="1"/>
    </location>
</feature>
<keyword evidence="2" id="KW-1185">Reference proteome</keyword>
<reference evidence="2" key="1">
    <citation type="journal article" date="2005" name="Nature">
        <title>The map-based sequence of the rice genome.</title>
        <authorList>
            <consortium name="International rice genome sequencing project (IRGSP)"/>
            <person name="Matsumoto T."/>
            <person name="Wu J."/>
            <person name="Kanamori H."/>
            <person name="Katayose Y."/>
            <person name="Fujisawa M."/>
            <person name="Namiki N."/>
            <person name="Mizuno H."/>
            <person name="Yamamoto K."/>
            <person name="Antonio B.A."/>
            <person name="Baba T."/>
            <person name="Sakata K."/>
            <person name="Nagamura Y."/>
            <person name="Aoki H."/>
            <person name="Arikawa K."/>
            <person name="Arita K."/>
            <person name="Bito T."/>
            <person name="Chiden Y."/>
            <person name="Fujitsuka N."/>
            <person name="Fukunaka R."/>
            <person name="Hamada M."/>
            <person name="Harada C."/>
            <person name="Hayashi A."/>
            <person name="Hijishita S."/>
            <person name="Honda M."/>
            <person name="Hosokawa S."/>
            <person name="Ichikawa Y."/>
            <person name="Idonuma A."/>
            <person name="Iijima M."/>
            <person name="Ikeda M."/>
            <person name="Ikeno M."/>
            <person name="Ito K."/>
            <person name="Ito S."/>
            <person name="Ito T."/>
            <person name="Ito Y."/>
            <person name="Ito Y."/>
            <person name="Iwabuchi A."/>
            <person name="Kamiya K."/>
            <person name="Karasawa W."/>
            <person name="Kurita K."/>
            <person name="Katagiri S."/>
            <person name="Kikuta A."/>
            <person name="Kobayashi H."/>
            <person name="Kobayashi N."/>
            <person name="Machita K."/>
            <person name="Maehara T."/>
            <person name="Masukawa M."/>
            <person name="Mizubayashi T."/>
            <person name="Mukai Y."/>
            <person name="Nagasaki H."/>
            <person name="Nagata Y."/>
            <person name="Naito S."/>
            <person name="Nakashima M."/>
            <person name="Nakama Y."/>
            <person name="Nakamichi Y."/>
            <person name="Nakamura M."/>
            <person name="Meguro A."/>
            <person name="Negishi M."/>
            <person name="Ohta I."/>
            <person name="Ohta T."/>
            <person name="Okamoto M."/>
            <person name="Ono N."/>
            <person name="Saji S."/>
            <person name="Sakaguchi M."/>
            <person name="Sakai K."/>
            <person name="Shibata M."/>
            <person name="Shimokawa T."/>
            <person name="Song J."/>
            <person name="Takazaki Y."/>
            <person name="Terasawa K."/>
            <person name="Tsugane M."/>
            <person name="Tsuji K."/>
            <person name="Ueda S."/>
            <person name="Waki K."/>
            <person name="Yamagata H."/>
            <person name="Yamamoto M."/>
            <person name="Yamamoto S."/>
            <person name="Yamane H."/>
            <person name="Yoshiki S."/>
            <person name="Yoshihara R."/>
            <person name="Yukawa K."/>
            <person name="Zhong H."/>
            <person name="Yano M."/>
            <person name="Yuan Q."/>
            <person name="Ouyang S."/>
            <person name="Liu J."/>
            <person name="Jones K.M."/>
            <person name="Gansberger K."/>
            <person name="Moffat K."/>
            <person name="Hill J."/>
            <person name="Bera J."/>
            <person name="Fadrosh D."/>
            <person name="Jin S."/>
            <person name="Johri S."/>
            <person name="Kim M."/>
            <person name="Overton L."/>
            <person name="Reardon M."/>
            <person name="Tsitrin T."/>
            <person name="Vuong H."/>
            <person name="Weaver B."/>
            <person name="Ciecko A."/>
            <person name="Tallon L."/>
            <person name="Jackson J."/>
            <person name="Pai G."/>
            <person name="Aken S.V."/>
            <person name="Utterback T."/>
            <person name="Reidmuller S."/>
            <person name="Feldblyum T."/>
            <person name="Hsiao J."/>
            <person name="Zismann V."/>
            <person name="Iobst S."/>
            <person name="de Vazeille A.R."/>
            <person name="Buell C.R."/>
            <person name="Ying K."/>
            <person name="Li Y."/>
            <person name="Lu T."/>
            <person name="Huang Y."/>
            <person name="Zhao Q."/>
            <person name="Feng Q."/>
            <person name="Zhang L."/>
            <person name="Zhu J."/>
            <person name="Weng Q."/>
            <person name="Mu J."/>
            <person name="Lu Y."/>
            <person name="Fan D."/>
            <person name="Liu Y."/>
            <person name="Guan J."/>
            <person name="Zhang Y."/>
            <person name="Yu S."/>
            <person name="Liu X."/>
            <person name="Zhang Y."/>
            <person name="Hong G."/>
            <person name="Han B."/>
            <person name="Choisne N."/>
            <person name="Demange N."/>
            <person name="Orjeda G."/>
            <person name="Samain S."/>
            <person name="Cattolico L."/>
            <person name="Pelletier E."/>
            <person name="Couloux A."/>
            <person name="Segurens B."/>
            <person name="Wincker P."/>
            <person name="D'Hont A."/>
            <person name="Scarpelli C."/>
            <person name="Weissenbach J."/>
            <person name="Salanoubat M."/>
            <person name="Quetier F."/>
            <person name="Yu Y."/>
            <person name="Kim H.R."/>
            <person name="Rambo T."/>
            <person name="Currie J."/>
            <person name="Collura K."/>
            <person name="Luo M."/>
            <person name="Yang T."/>
            <person name="Ammiraju J.S.S."/>
            <person name="Engler F."/>
            <person name="Soderlund C."/>
            <person name="Wing R.A."/>
            <person name="Palmer L.E."/>
            <person name="de la Bastide M."/>
            <person name="Spiegel L."/>
            <person name="Nascimento L."/>
            <person name="Zutavern T."/>
            <person name="O'Shaughnessy A."/>
            <person name="Dike S."/>
            <person name="Dedhia N."/>
            <person name="Preston R."/>
            <person name="Balija V."/>
            <person name="McCombie W.R."/>
            <person name="Chow T."/>
            <person name="Chen H."/>
            <person name="Chung M."/>
            <person name="Chen C."/>
            <person name="Shaw J."/>
            <person name="Wu H."/>
            <person name="Hsiao K."/>
            <person name="Chao Y."/>
            <person name="Chu M."/>
            <person name="Cheng C."/>
            <person name="Hour A."/>
            <person name="Lee P."/>
            <person name="Lin S."/>
            <person name="Lin Y."/>
            <person name="Liou J."/>
            <person name="Liu S."/>
            <person name="Hsing Y."/>
            <person name="Raghuvanshi S."/>
            <person name="Mohanty A."/>
            <person name="Bharti A.K."/>
            <person name="Gaur A."/>
            <person name="Gupta V."/>
            <person name="Kumar D."/>
            <person name="Ravi V."/>
            <person name="Vij S."/>
            <person name="Kapur A."/>
            <person name="Khurana P."/>
            <person name="Khurana P."/>
            <person name="Khurana J.P."/>
            <person name="Tyagi A.K."/>
            <person name="Gaikwad K."/>
            <person name="Singh A."/>
            <person name="Dalal V."/>
            <person name="Srivastava S."/>
            <person name="Dixit A."/>
            <person name="Pal A.K."/>
            <person name="Ghazi I.A."/>
            <person name="Yadav M."/>
            <person name="Pandit A."/>
            <person name="Bhargava A."/>
            <person name="Sureshbabu K."/>
            <person name="Batra K."/>
            <person name="Sharma T.R."/>
            <person name="Mohapatra T."/>
            <person name="Singh N.K."/>
            <person name="Messing J."/>
            <person name="Nelson A.B."/>
            <person name="Fuks G."/>
            <person name="Kavchok S."/>
            <person name="Keizer G."/>
            <person name="Linton E."/>
            <person name="Llaca V."/>
            <person name="Song R."/>
            <person name="Tanyolac B."/>
            <person name="Young S."/>
            <person name="Ho-Il K."/>
            <person name="Hahn J.H."/>
            <person name="Sangsakoo G."/>
            <person name="Vanavichit A."/>
            <person name="de Mattos Luiz.A.T."/>
            <person name="Zimmer P.D."/>
            <person name="Malone G."/>
            <person name="Dellagostin O."/>
            <person name="de Oliveira A.C."/>
            <person name="Bevan M."/>
            <person name="Bancroft I."/>
            <person name="Minx P."/>
            <person name="Cordum H."/>
            <person name="Wilson R."/>
            <person name="Cheng Z."/>
            <person name="Jin W."/>
            <person name="Jiang J."/>
            <person name="Leong S.A."/>
            <person name="Iwama H."/>
            <person name="Gojobori T."/>
            <person name="Itoh T."/>
            <person name="Niimura Y."/>
            <person name="Fujii Y."/>
            <person name="Habara T."/>
            <person name="Sakai H."/>
            <person name="Sato Y."/>
            <person name="Wilson G."/>
            <person name="Kumar K."/>
            <person name="McCouch S."/>
            <person name="Juretic N."/>
            <person name="Hoen D."/>
            <person name="Wright S."/>
            <person name="Bruskiewich R."/>
            <person name="Bureau T."/>
            <person name="Miyao A."/>
            <person name="Hirochika H."/>
            <person name="Nishikawa T."/>
            <person name="Kadowaki K."/>
            <person name="Sugiura M."/>
            <person name="Burr B."/>
            <person name="Sasaki T."/>
        </authorList>
    </citation>
    <scope>NUCLEOTIDE SEQUENCE [LARGE SCALE GENOMIC DNA]</scope>
    <source>
        <strain evidence="2">cv. Nipponbare</strain>
    </source>
</reference>
<evidence type="ECO:0000313" key="1">
    <source>
        <dbReference type="EMBL" id="BAS76955.1"/>
    </source>
</evidence>
<dbReference type="InParanoid" id="A0A0P0VEH8"/>
<dbReference type="Gramene" id="Os02t0145500-02">
    <property type="protein sequence ID" value="Os02t0145500-02"/>
    <property type="gene ID" value="Os02g0145500"/>
</dbReference>
<reference evidence="1 2" key="3">
    <citation type="journal article" date="2013" name="Rice">
        <title>Improvement of the Oryza sativa Nipponbare reference genome using next generation sequence and optical map data.</title>
        <authorList>
            <person name="Kawahara Y."/>
            <person name="de la Bastide M."/>
            <person name="Hamilton J.P."/>
            <person name="Kanamori H."/>
            <person name="McCombie W.R."/>
            <person name="Ouyang S."/>
            <person name="Schwartz D.C."/>
            <person name="Tanaka T."/>
            <person name="Wu J."/>
            <person name="Zhou S."/>
            <person name="Childs K.L."/>
            <person name="Davidson R.M."/>
            <person name="Lin H."/>
            <person name="Quesada-Ocampo L."/>
            <person name="Vaillancourt B."/>
            <person name="Sakai H."/>
            <person name="Lee S.S."/>
            <person name="Kim J."/>
            <person name="Numa H."/>
            <person name="Itoh T."/>
            <person name="Buell C.R."/>
            <person name="Matsumoto T."/>
        </authorList>
    </citation>
    <scope>NUCLEOTIDE SEQUENCE [LARGE SCALE GENOMIC DNA]</scope>
    <source>
        <strain evidence="2">cv. Nipponbare</strain>
    </source>
</reference>
<dbReference type="EMBL" id="AP014958">
    <property type="protein sequence ID" value="BAS76955.1"/>
    <property type="molecule type" value="Genomic_DNA"/>
</dbReference>
<evidence type="ECO:0000313" key="2">
    <source>
        <dbReference type="Proteomes" id="UP000059680"/>
    </source>
</evidence>
<organism evidence="1 2">
    <name type="scientific">Oryza sativa subsp. japonica</name>
    <name type="common">Rice</name>
    <dbReference type="NCBI Taxonomy" id="39947"/>
    <lineage>
        <taxon>Eukaryota</taxon>
        <taxon>Viridiplantae</taxon>
        <taxon>Streptophyta</taxon>
        <taxon>Embryophyta</taxon>
        <taxon>Tracheophyta</taxon>
        <taxon>Spermatophyta</taxon>
        <taxon>Magnoliopsida</taxon>
        <taxon>Liliopsida</taxon>
        <taxon>Poales</taxon>
        <taxon>Poaceae</taxon>
        <taxon>BOP clade</taxon>
        <taxon>Oryzoideae</taxon>
        <taxon>Oryzeae</taxon>
        <taxon>Oryzinae</taxon>
        <taxon>Oryza</taxon>
        <taxon>Oryza sativa</taxon>
    </lineage>
</organism>
<dbReference type="AlphaFoldDB" id="A0A0P0VEH8"/>